<name>A0A158QQY6_HAEPC</name>
<reference evidence="2 3" key="2">
    <citation type="submission" date="2018-11" db="EMBL/GenBank/DDBJ databases">
        <authorList>
            <consortium name="Pathogen Informatics"/>
        </authorList>
    </citation>
    <scope>NUCLEOTIDE SEQUENCE [LARGE SCALE GENOMIC DNA]</scope>
    <source>
        <strain evidence="2 3">MHpl1</strain>
    </source>
</reference>
<dbReference type="WBParaSite" id="HPLM_0001621201-mRNA-1">
    <property type="protein sequence ID" value="HPLM_0001621201-mRNA-1"/>
    <property type="gene ID" value="HPLM_0001621201"/>
</dbReference>
<evidence type="ECO:0000313" key="3">
    <source>
        <dbReference type="Proteomes" id="UP000268014"/>
    </source>
</evidence>
<evidence type="ECO:0000256" key="1">
    <source>
        <dbReference type="SAM" id="MobiDB-lite"/>
    </source>
</evidence>
<organism evidence="4">
    <name type="scientific">Haemonchus placei</name>
    <name type="common">Barber's pole worm</name>
    <dbReference type="NCBI Taxonomy" id="6290"/>
    <lineage>
        <taxon>Eukaryota</taxon>
        <taxon>Metazoa</taxon>
        <taxon>Ecdysozoa</taxon>
        <taxon>Nematoda</taxon>
        <taxon>Chromadorea</taxon>
        <taxon>Rhabditida</taxon>
        <taxon>Rhabditina</taxon>
        <taxon>Rhabditomorpha</taxon>
        <taxon>Strongyloidea</taxon>
        <taxon>Trichostrongylidae</taxon>
        <taxon>Haemonchus</taxon>
    </lineage>
</organism>
<evidence type="ECO:0000313" key="2">
    <source>
        <dbReference type="EMBL" id="VDO59120.1"/>
    </source>
</evidence>
<sequence>MESGSHQSQEPDVATQMTTLAVTEITSKMKRPSLRSKNAQLRKKTLGKTVRSQRTQALPEAAHSGRRRRTSSPREIEDFNGFRLSVQCPLLTDAQATRLDHALKGLPVQMQGIQIDNVNRLAQLVQLSEEKLFSTMNTFDHAKD</sequence>
<evidence type="ECO:0000313" key="4">
    <source>
        <dbReference type="WBParaSite" id="HPLM_0001621201-mRNA-1"/>
    </source>
</evidence>
<dbReference type="Proteomes" id="UP000268014">
    <property type="component" value="Unassembled WGS sequence"/>
</dbReference>
<dbReference type="EMBL" id="UZAF01019318">
    <property type="protein sequence ID" value="VDO59120.1"/>
    <property type="molecule type" value="Genomic_DNA"/>
</dbReference>
<reference evidence="4" key="1">
    <citation type="submission" date="2016-04" db="UniProtKB">
        <authorList>
            <consortium name="WormBaseParasite"/>
        </authorList>
    </citation>
    <scope>IDENTIFICATION</scope>
</reference>
<keyword evidence="3" id="KW-1185">Reference proteome</keyword>
<protein>
    <submittedName>
        <fullName evidence="4">BLOC-1-related complex subunit 5</fullName>
    </submittedName>
</protein>
<feature type="region of interest" description="Disordered" evidence="1">
    <location>
        <begin position="24"/>
        <end position="76"/>
    </location>
</feature>
<gene>
    <name evidence="2" type="ORF">HPLM_LOCUS16204</name>
</gene>
<feature type="compositionally biased region" description="Basic residues" evidence="1">
    <location>
        <begin position="28"/>
        <end position="46"/>
    </location>
</feature>
<dbReference type="AlphaFoldDB" id="A0A158QQY6"/>
<proteinExistence type="predicted"/>
<accession>A0A158QQY6</accession>